<dbReference type="Gramene" id="RZC76028">
    <property type="protein sequence ID" value="RZC76028"/>
    <property type="gene ID" value="C5167_000202"/>
</dbReference>
<dbReference type="EMBL" id="CM010723">
    <property type="protein sequence ID" value="RZC76028.1"/>
    <property type="molecule type" value="Genomic_DNA"/>
</dbReference>
<reference evidence="1 2" key="1">
    <citation type="journal article" date="2018" name="Science">
        <title>The opium poppy genome and morphinan production.</title>
        <authorList>
            <person name="Guo L."/>
            <person name="Winzer T."/>
            <person name="Yang X."/>
            <person name="Li Y."/>
            <person name="Ning Z."/>
            <person name="He Z."/>
            <person name="Teodor R."/>
            <person name="Lu Y."/>
            <person name="Bowser T.A."/>
            <person name="Graham I.A."/>
            <person name="Ye K."/>
        </authorList>
    </citation>
    <scope>NUCLEOTIDE SEQUENCE [LARGE SCALE GENOMIC DNA]</scope>
    <source>
        <strain evidence="2">cv. HN1</strain>
        <tissue evidence="1">Leaves</tissue>
    </source>
</reference>
<dbReference type="STRING" id="3469.A0A4Y7KV28"/>
<name>A0A4Y7KV28_PAPSO</name>
<evidence type="ECO:0000313" key="1">
    <source>
        <dbReference type="EMBL" id="RZC76028.1"/>
    </source>
</evidence>
<evidence type="ECO:0000313" key="2">
    <source>
        <dbReference type="Proteomes" id="UP000316621"/>
    </source>
</evidence>
<gene>
    <name evidence="1" type="ORF">C5167_000202</name>
</gene>
<organism evidence="1 2">
    <name type="scientific">Papaver somniferum</name>
    <name type="common">Opium poppy</name>
    <dbReference type="NCBI Taxonomy" id="3469"/>
    <lineage>
        <taxon>Eukaryota</taxon>
        <taxon>Viridiplantae</taxon>
        <taxon>Streptophyta</taxon>
        <taxon>Embryophyta</taxon>
        <taxon>Tracheophyta</taxon>
        <taxon>Spermatophyta</taxon>
        <taxon>Magnoliopsida</taxon>
        <taxon>Ranunculales</taxon>
        <taxon>Papaveraceae</taxon>
        <taxon>Papaveroideae</taxon>
        <taxon>Papaver</taxon>
    </lineage>
</organism>
<keyword evidence="2" id="KW-1185">Reference proteome</keyword>
<dbReference type="Proteomes" id="UP000316621">
    <property type="component" value="Chromosome 9"/>
</dbReference>
<proteinExistence type="predicted"/>
<dbReference type="AlphaFoldDB" id="A0A4Y7KV28"/>
<accession>A0A4Y7KV28</accession>
<protein>
    <submittedName>
        <fullName evidence="1">Uncharacterized protein</fullName>
    </submittedName>
</protein>
<sequence>MATGSILWQQKLMKIPLEGSTSSFNGKLLYRPPRDHRSHVYEFLWRPRPPSFLTAEKEEEIAKNLKIYRKK</sequence>